<name>X1JLK9_9ZZZZ</name>
<protein>
    <submittedName>
        <fullName evidence="2">Uncharacterized protein</fullName>
    </submittedName>
</protein>
<organism evidence="2">
    <name type="scientific">marine sediment metagenome</name>
    <dbReference type="NCBI Taxonomy" id="412755"/>
    <lineage>
        <taxon>unclassified sequences</taxon>
        <taxon>metagenomes</taxon>
        <taxon>ecological metagenomes</taxon>
    </lineage>
</organism>
<feature type="region of interest" description="Disordered" evidence="1">
    <location>
        <begin position="1"/>
        <end position="22"/>
    </location>
</feature>
<dbReference type="AlphaFoldDB" id="X1JLK9"/>
<feature type="non-terminal residue" evidence="2">
    <location>
        <position position="56"/>
    </location>
</feature>
<accession>X1JLK9</accession>
<dbReference type="EMBL" id="BARU01035598">
    <property type="protein sequence ID" value="GAH82355.1"/>
    <property type="molecule type" value="Genomic_DNA"/>
</dbReference>
<proteinExistence type="predicted"/>
<reference evidence="2" key="1">
    <citation type="journal article" date="2014" name="Front. Microbiol.">
        <title>High frequency of phylogenetically diverse reductive dehalogenase-homologous genes in deep subseafloor sedimentary metagenomes.</title>
        <authorList>
            <person name="Kawai M."/>
            <person name="Futagami T."/>
            <person name="Toyoda A."/>
            <person name="Takaki Y."/>
            <person name="Nishi S."/>
            <person name="Hori S."/>
            <person name="Arai W."/>
            <person name="Tsubouchi T."/>
            <person name="Morono Y."/>
            <person name="Uchiyama I."/>
            <person name="Ito T."/>
            <person name="Fujiyama A."/>
            <person name="Inagaki F."/>
            <person name="Takami H."/>
        </authorList>
    </citation>
    <scope>NUCLEOTIDE SEQUENCE</scope>
    <source>
        <strain evidence="2">Expedition CK06-06</strain>
    </source>
</reference>
<evidence type="ECO:0000256" key="1">
    <source>
        <dbReference type="SAM" id="MobiDB-lite"/>
    </source>
</evidence>
<evidence type="ECO:0000313" key="2">
    <source>
        <dbReference type="EMBL" id="GAH82355.1"/>
    </source>
</evidence>
<gene>
    <name evidence="2" type="ORF">S03H2_55695</name>
</gene>
<sequence length="56" mass="5831">MAVKDVDGVTPSCSVVPDDTEWNSSQNSVHAAAQNLGEVITVKNLSDIPHVVSGIV</sequence>
<comment type="caution">
    <text evidence="2">The sequence shown here is derived from an EMBL/GenBank/DDBJ whole genome shotgun (WGS) entry which is preliminary data.</text>
</comment>